<sequence>MDARKPAQQSLESRGLQLRAGPRGALGLACARRPACAVPGVQSRSMPAARTQSRVCSARQDLVGLHVTHVHELEDTWGPECVHTCVYIVRLLTSLGVLERAFAGTWGVHGHVHLGRGAGLQVQAPPPHPVNRKNCPIVACLDSFAPNECMCKIQRRSCHPV</sequence>
<dbReference type="EMBL" id="WJEC01008020">
    <property type="protein sequence ID" value="KAF7464560.1"/>
    <property type="molecule type" value="Genomic_DNA"/>
</dbReference>
<reference evidence="2" key="1">
    <citation type="submission" date="2019-04" db="EMBL/GenBank/DDBJ databases">
        <authorList>
            <person name="Alioto T."/>
            <person name="Alioto T."/>
        </authorList>
    </citation>
    <scope>NUCLEOTIDE SEQUENCE [LARGE SCALE GENOMIC DNA]</scope>
</reference>
<dbReference type="AlphaFoldDB" id="A0A5E4AKE4"/>
<protein>
    <submittedName>
        <fullName evidence="2">Uncharacterized protein</fullName>
    </submittedName>
</protein>
<accession>A0A5E4AKE4</accession>
<reference evidence="1" key="2">
    <citation type="submission" date="2020-08" db="EMBL/GenBank/DDBJ databases">
        <authorList>
            <person name="Shumante A."/>
            <person name="Zimin A.V."/>
            <person name="Puiu D."/>
            <person name="Salzberg S.L."/>
        </authorList>
    </citation>
    <scope>NUCLEOTIDE SEQUENCE</scope>
    <source>
        <strain evidence="1">WC2-LM</strain>
        <tissue evidence="1">Liver</tissue>
    </source>
</reference>
<organism evidence="2">
    <name type="scientific">Marmota monax</name>
    <name type="common">Woodchuck</name>
    <dbReference type="NCBI Taxonomy" id="9995"/>
    <lineage>
        <taxon>Eukaryota</taxon>
        <taxon>Metazoa</taxon>
        <taxon>Chordata</taxon>
        <taxon>Craniata</taxon>
        <taxon>Vertebrata</taxon>
        <taxon>Euteleostomi</taxon>
        <taxon>Mammalia</taxon>
        <taxon>Eutheria</taxon>
        <taxon>Euarchontoglires</taxon>
        <taxon>Glires</taxon>
        <taxon>Rodentia</taxon>
        <taxon>Sciuromorpha</taxon>
        <taxon>Sciuridae</taxon>
        <taxon>Xerinae</taxon>
        <taxon>Marmotini</taxon>
        <taxon>Marmota</taxon>
    </lineage>
</organism>
<dbReference type="EMBL" id="CABDUW010000088">
    <property type="protein sequence ID" value="VTJ57913.1"/>
    <property type="molecule type" value="Genomic_DNA"/>
</dbReference>
<proteinExistence type="predicted"/>
<dbReference type="Proteomes" id="UP000662637">
    <property type="component" value="Unassembled WGS sequence"/>
</dbReference>
<gene>
    <name evidence="1" type="ORF">GHT09_006473</name>
    <name evidence="2" type="ORF">MONAX_5E031157</name>
</gene>
<evidence type="ECO:0000313" key="1">
    <source>
        <dbReference type="EMBL" id="KAF7464560.1"/>
    </source>
</evidence>
<evidence type="ECO:0000313" key="2">
    <source>
        <dbReference type="EMBL" id="VTJ57913.1"/>
    </source>
</evidence>
<name>A0A5E4AKE4_MARMO</name>